<dbReference type="Proteomes" id="UP000004994">
    <property type="component" value="Chromosome 8"/>
</dbReference>
<evidence type="ECO:0000313" key="2">
    <source>
        <dbReference type="EnsemblPlants" id="Solyc08g066480.2.1"/>
    </source>
</evidence>
<keyword evidence="3" id="KW-1185">Reference proteome</keyword>
<dbReference type="EnsemblPlants" id="Solyc08g066480.2.1">
    <property type="protein sequence ID" value="Solyc08g066480.2.1"/>
    <property type="gene ID" value="Solyc08g066480.2"/>
</dbReference>
<dbReference type="PANTHER" id="PTHR46929">
    <property type="entry name" value="EXPRESSED PROTEIN"/>
    <property type="match status" value="1"/>
</dbReference>
<accession>A0A3Q7HQX6</accession>
<evidence type="ECO:0000256" key="1">
    <source>
        <dbReference type="SAM" id="MobiDB-lite"/>
    </source>
</evidence>
<reference evidence="2" key="1">
    <citation type="journal article" date="2012" name="Nature">
        <title>The tomato genome sequence provides insights into fleshy fruit evolution.</title>
        <authorList>
            <consortium name="Tomato Genome Consortium"/>
        </authorList>
    </citation>
    <scope>NUCLEOTIDE SEQUENCE [LARGE SCALE GENOMIC DNA]</scope>
    <source>
        <strain evidence="2">cv. Heinz 1706</strain>
    </source>
</reference>
<proteinExistence type="predicted"/>
<dbReference type="PANTHER" id="PTHR46929:SF23">
    <property type="entry name" value="L10-INTERACTING MYB DOMAIN-CONTAINING PROTEIN-LIKE"/>
    <property type="match status" value="1"/>
</dbReference>
<sequence>MFKLLKALKGVKAIRPKKRGVKKLENDRRKEIPLLMPCLPIMIGGGIRCSYRAHPSHDKFINKKIDMFEEMSLVCGNDRARGLDCCSKKGNEDEIEGPSKENGVQDVSETSQVKSSRKRNHPSDVQEVIGDISTKLGEVAAAISKIADSRLDMTRLYEEVMAIEGCGEEFLGDAFDYLVQSDTLAKGFMAKNQNLHK</sequence>
<dbReference type="PaxDb" id="4081-Solyc08g066480.1.1"/>
<dbReference type="AlphaFoldDB" id="A0A3Q7HQX6"/>
<evidence type="ECO:0000313" key="3">
    <source>
        <dbReference type="Proteomes" id="UP000004994"/>
    </source>
</evidence>
<name>A0A3Q7HQX6_SOLLC</name>
<reference evidence="2" key="2">
    <citation type="submission" date="2019-01" db="UniProtKB">
        <authorList>
            <consortium name="EnsemblPlants"/>
        </authorList>
    </citation>
    <scope>IDENTIFICATION</scope>
    <source>
        <strain evidence="2">cv. Heinz 1706</strain>
    </source>
</reference>
<dbReference type="Gramene" id="Solyc08g066480.2.1">
    <property type="protein sequence ID" value="Solyc08g066480.2.1"/>
    <property type="gene ID" value="Solyc08g066480.2"/>
</dbReference>
<organism evidence="2">
    <name type="scientific">Solanum lycopersicum</name>
    <name type="common">Tomato</name>
    <name type="synonym">Lycopersicon esculentum</name>
    <dbReference type="NCBI Taxonomy" id="4081"/>
    <lineage>
        <taxon>Eukaryota</taxon>
        <taxon>Viridiplantae</taxon>
        <taxon>Streptophyta</taxon>
        <taxon>Embryophyta</taxon>
        <taxon>Tracheophyta</taxon>
        <taxon>Spermatophyta</taxon>
        <taxon>Magnoliopsida</taxon>
        <taxon>eudicotyledons</taxon>
        <taxon>Gunneridae</taxon>
        <taxon>Pentapetalae</taxon>
        <taxon>asterids</taxon>
        <taxon>lamiids</taxon>
        <taxon>Solanales</taxon>
        <taxon>Solanaceae</taxon>
        <taxon>Solanoideae</taxon>
        <taxon>Solaneae</taxon>
        <taxon>Solanum</taxon>
        <taxon>Solanum subgen. Lycopersicon</taxon>
    </lineage>
</organism>
<dbReference type="OMA" id="SRICFEV"/>
<dbReference type="STRING" id="4081.A0A3Q7HQX6"/>
<protein>
    <submittedName>
        <fullName evidence="2">Uncharacterized protein</fullName>
    </submittedName>
</protein>
<feature type="region of interest" description="Disordered" evidence="1">
    <location>
        <begin position="90"/>
        <end position="123"/>
    </location>
</feature>
<feature type="compositionally biased region" description="Polar residues" evidence="1">
    <location>
        <begin position="105"/>
        <end position="114"/>
    </location>
</feature>
<dbReference type="InParanoid" id="A0A3Q7HQX6"/>